<dbReference type="EMBL" id="CADCTT010000121">
    <property type="protein sequence ID" value="CAA9298739.1"/>
    <property type="molecule type" value="Genomic_DNA"/>
</dbReference>
<feature type="compositionally biased region" description="Basic residues" evidence="1">
    <location>
        <begin position="94"/>
        <end position="104"/>
    </location>
</feature>
<feature type="region of interest" description="Disordered" evidence="1">
    <location>
        <begin position="312"/>
        <end position="339"/>
    </location>
</feature>
<feature type="non-terminal residue" evidence="2">
    <location>
        <position position="339"/>
    </location>
</feature>
<reference evidence="2" key="1">
    <citation type="submission" date="2020-02" db="EMBL/GenBank/DDBJ databases">
        <authorList>
            <person name="Meier V. D."/>
        </authorList>
    </citation>
    <scope>NUCLEOTIDE SEQUENCE</scope>
    <source>
        <strain evidence="2">AVDCRST_MAG61</strain>
    </source>
</reference>
<evidence type="ECO:0000256" key="1">
    <source>
        <dbReference type="SAM" id="MobiDB-lite"/>
    </source>
</evidence>
<name>A0A6J4K912_9ACTN</name>
<feature type="compositionally biased region" description="Low complexity" evidence="1">
    <location>
        <begin position="108"/>
        <end position="124"/>
    </location>
</feature>
<gene>
    <name evidence="2" type="ORF">AVDCRST_MAG61-789</name>
</gene>
<feature type="compositionally biased region" description="Basic residues" evidence="1">
    <location>
        <begin position="320"/>
        <end position="339"/>
    </location>
</feature>
<dbReference type="AlphaFoldDB" id="A0A6J4K912"/>
<sequence>PADAAPRPTARPGGPAPEAASPVPDVRPHRRPARRAGPGLVRRGPRLRLEPGRPRRRLPRGQATGRPAGPDLPAGRLGLPGGTDQGAAQEAGHRQHRGPAHRHHDAAGRPAGRPTGAGLHPPGLLRRHPRPRAEQDQLCVRPRRCLAAGTHRRAEHRAAGRRLRRDRLRRLRERHRRRRRDPDVPAQGDQGCRQPPRPAEGLPGAQRHRRPGLRPDAQGRPARGPRPGGAPAGDAGGGRVEGRLPRHRAEPRPLLAALQRLGAGGAAGRGDVAVADGRAGPGHAQGRRWERADPHRASRGYRRLYLGRVGGALGPEEGRRRLRRDRPRGHRRARAVRPL</sequence>
<feature type="compositionally biased region" description="Gly residues" evidence="1">
    <location>
        <begin position="226"/>
        <end position="239"/>
    </location>
</feature>
<protein>
    <submittedName>
        <fullName evidence="2">Cell envelope-associated transcriptional attenuator LytR-CpsA-Psr, subfamily A1</fullName>
    </submittedName>
</protein>
<feature type="compositionally biased region" description="Basic residues" evidence="1">
    <location>
        <begin position="150"/>
        <end position="179"/>
    </location>
</feature>
<feature type="compositionally biased region" description="Basic and acidic residues" evidence="1">
    <location>
        <begin position="287"/>
        <end position="296"/>
    </location>
</feature>
<feature type="region of interest" description="Disordered" evidence="1">
    <location>
        <begin position="1"/>
        <end position="244"/>
    </location>
</feature>
<feature type="non-terminal residue" evidence="2">
    <location>
        <position position="1"/>
    </location>
</feature>
<evidence type="ECO:0000313" key="2">
    <source>
        <dbReference type="EMBL" id="CAA9298739.1"/>
    </source>
</evidence>
<feature type="region of interest" description="Disordered" evidence="1">
    <location>
        <begin position="267"/>
        <end position="298"/>
    </location>
</feature>
<organism evidence="2">
    <name type="scientific">uncultured Friedmanniella sp</name>
    <dbReference type="NCBI Taxonomy" id="335381"/>
    <lineage>
        <taxon>Bacteria</taxon>
        <taxon>Bacillati</taxon>
        <taxon>Actinomycetota</taxon>
        <taxon>Actinomycetes</taxon>
        <taxon>Propionibacteriales</taxon>
        <taxon>Nocardioidaceae</taxon>
        <taxon>Friedmanniella</taxon>
        <taxon>environmental samples</taxon>
    </lineage>
</organism>
<feature type="compositionally biased region" description="Low complexity" evidence="1">
    <location>
        <begin position="269"/>
        <end position="282"/>
    </location>
</feature>
<accession>A0A6J4K912</accession>
<feature type="compositionally biased region" description="Low complexity" evidence="1">
    <location>
        <begin position="1"/>
        <end position="24"/>
    </location>
</feature>
<proteinExistence type="predicted"/>